<feature type="domain" description="Amidohydrolase-related" evidence="2">
    <location>
        <begin position="52"/>
        <end position="373"/>
    </location>
</feature>
<dbReference type="InterPro" id="IPR050287">
    <property type="entry name" value="MTA/SAH_deaminase"/>
</dbReference>
<dbReference type="Pfam" id="PF01979">
    <property type="entry name" value="Amidohydro_1"/>
    <property type="match status" value="1"/>
</dbReference>
<gene>
    <name evidence="3" type="ORF">GALLR39Z86_28890</name>
</gene>
<dbReference type="InterPro" id="IPR011059">
    <property type="entry name" value="Metal-dep_hydrolase_composite"/>
</dbReference>
<organism evidence="3 4">
    <name type="scientific">Glycomyces algeriensis</name>
    <dbReference type="NCBI Taxonomy" id="256037"/>
    <lineage>
        <taxon>Bacteria</taxon>
        <taxon>Bacillati</taxon>
        <taxon>Actinomycetota</taxon>
        <taxon>Actinomycetes</taxon>
        <taxon>Glycomycetales</taxon>
        <taxon>Glycomycetaceae</taxon>
        <taxon>Glycomyces</taxon>
    </lineage>
</organism>
<dbReference type="SUPFAM" id="SSF51556">
    <property type="entry name" value="Metallo-dependent hydrolases"/>
    <property type="match status" value="1"/>
</dbReference>
<dbReference type="Gene3D" id="2.30.40.10">
    <property type="entry name" value="Urease, subunit C, domain 1"/>
    <property type="match status" value="1"/>
</dbReference>
<evidence type="ECO:0000259" key="2">
    <source>
        <dbReference type="Pfam" id="PF01979"/>
    </source>
</evidence>
<dbReference type="Gene3D" id="3.20.20.140">
    <property type="entry name" value="Metal-dependent hydrolases"/>
    <property type="match status" value="1"/>
</dbReference>
<proteinExistence type="predicted"/>
<evidence type="ECO:0000313" key="4">
    <source>
        <dbReference type="Proteomes" id="UP001144313"/>
    </source>
</evidence>
<dbReference type="RefSeq" id="WP_270113370.1">
    <property type="nucleotide sequence ID" value="NZ_BAAAOL010000017.1"/>
</dbReference>
<comment type="caution">
    <text evidence="3">The sequence shown here is derived from an EMBL/GenBank/DDBJ whole genome shotgun (WGS) entry which is preliminary data.</text>
</comment>
<dbReference type="AlphaFoldDB" id="A0A9W6G867"/>
<evidence type="ECO:0000256" key="1">
    <source>
        <dbReference type="ARBA" id="ARBA00022801"/>
    </source>
</evidence>
<dbReference type="SUPFAM" id="SSF51338">
    <property type="entry name" value="Composite domain of metallo-dependent hydrolases"/>
    <property type="match status" value="1"/>
</dbReference>
<keyword evidence="1 3" id="KW-0378">Hydrolase</keyword>
<dbReference type="InterPro" id="IPR032466">
    <property type="entry name" value="Metal_Hydrolase"/>
</dbReference>
<dbReference type="PANTHER" id="PTHR43794:SF11">
    <property type="entry name" value="AMIDOHYDROLASE-RELATED DOMAIN-CONTAINING PROTEIN"/>
    <property type="match status" value="1"/>
</dbReference>
<dbReference type="EMBL" id="BSDT01000001">
    <property type="protein sequence ID" value="GLI43039.1"/>
    <property type="molecule type" value="Genomic_DNA"/>
</dbReference>
<dbReference type="GO" id="GO:0016810">
    <property type="term" value="F:hydrolase activity, acting on carbon-nitrogen (but not peptide) bonds"/>
    <property type="evidence" value="ECO:0007669"/>
    <property type="project" value="InterPro"/>
</dbReference>
<evidence type="ECO:0000313" key="3">
    <source>
        <dbReference type="EMBL" id="GLI43039.1"/>
    </source>
</evidence>
<reference evidence="3" key="1">
    <citation type="submission" date="2022-12" db="EMBL/GenBank/DDBJ databases">
        <title>Reference genome sequencing for broad-spectrum identification of bacterial and archaeal isolates by mass spectrometry.</title>
        <authorList>
            <person name="Sekiguchi Y."/>
            <person name="Tourlousse D.M."/>
        </authorList>
    </citation>
    <scope>NUCLEOTIDE SEQUENCE</scope>
    <source>
        <strain evidence="3">LLR39Z86</strain>
    </source>
</reference>
<dbReference type="InterPro" id="IPR006680">
    <property type="entry name" value="Amidohydro-rel"/>
</dbReference>
<keyword evidence="4" id="KW-1185">Reference proteome</keyword>
<accession>A0A9W6G867</accession>
<sequence>MRTLLRNGHVIPGDGSPELPGTDVLTEDGVITAIGKDLPHAAGTRIDASGMVVMPGLVDAHRHVWQAPLRGIGADMTLPDYFRTVLGRALSAYRPEDARLAVMLGAAEALNAGIAAVFDWNNTTLTPEHTDAVLEGYAASGLRAVVGHTAPAGETDLKRLAAMDGLITGGLAIMGPQYGSWEDGVRDIAMARELGLPVSMHASGGPDSPFPRMHEAGLLGPDLNLVHMNAMTPAEARMLADAGVAVTVTPVVEATMGHGASAFGTFLDAGGHAALGTDVVVNAPADLFEPMRDTLRFERMRSSTMYSAAQVLSNATVHGARSIGLGGRTGSITVGKRADIILIDGLSHPSGGGVVTAVTAADVHTVIVDGHVVKRDGRLLNLDLAALRTAGLELAHRALA</sequence>
<dbReference type="Proteomes" id="UP001144313">
    <property type="component" value="Unassembled WGS sequence"/>
</dbReference>
<name>A0A9W6G867_9ACTN</name>
<protein>
    <submittedName>
        <fullName evidence="3">TRZ/ATZ family hydrolase</fullName>
    </submittedName>
</protein>
<dbReference type="PANTHER" id="PTHR43794">
    <property type="entry name" value="AMINOHYDROLASE SSNA-RELATED"/>
    <property type="match status" value="1"/>
</dbReference>